<dbReference type="Gene3D" id="3.40.50.880">
    <property type="match status" value="1"/>
</dbReference>
<dbReference type="PANTHER" id="PTHR43130">
    <property type="entry name" value="ARAC-FAMILY TRANSCRIPTIONAL REGULATOR"/>
    <property type="match status" value="1"/>
</dbReference>
<reference evidence="2 3" key="1">
    <citation type="submission" date="2015-04" db="EMBL/GenBank/DDBJ databases">
        <title>Draft Genome Sequences of Eight Spore-Forming Food Isolates of Bacillus cereus Genome sequencing.</title>
        <authorList>
            <person name="Krawcyk A.O."/>
            <person name="de Jong A."/>
            <person name="Eijlander R.T."/>
            <person name="Berendsen E.M."/>
            <person name="Holsappel S."/>
            <person name="Wells-Bennik M."/>
            <person name="Kuipers O.P."/>
        </authorList>
    </citation>
    <scope>NUCLEOTIDE SEQUENCE [LARGE SCALE GENOMIC DNA]</scope>
    <source>
        <strain evidence="2 3">B4077</strain>
    </source>
</reference>
<dbReference type="GO" id="GO:0006355">
    <property type="term" value="P:regulation of DNA-templated transcription"/>
    <property type="evidence" value="ECO:0007669"/>
    <property type="project" value="TreeGrafter"/>
</dbReference>
<evidence type="ECO:0000259" key="1">
    <source>
        <dbReference type="Pfam" id="PF01965"/>
    </source>
</evidence>
<proteinExistence type="predicted"/>
<organism evidence="2 3">
    <name type="scientific">Bacillus cereus</name>
    <dbReference type="NCBI Taxonomy" id="1396"/>
    <lineage>
        <taxon>Bacteria</taxon>
        <taxon>Bacillati</taxon>
        <taxon>Bacillota</taxon>
        <taxon>Bacilli</taxon>
        <taxon>Bacillales</taxon>
        <taxon>Bacillaceae</taxon>
        <taxon>Bacillus</taxon>
        <taxon>Bacillus cereus group</taxon>
    </lineage>
</organism>
<name>A0A0G8EFN4_BACCE</name>
<dbReference type="InterPro" id="IPR052158">
    <property type="entry name" value="INH-QAR"/>
</dbReference>
<dbReference type="Proteomes" id="UP000035214">
    <property type="component" value="Unassembled WGS sequence"/>
</dbReference>
<protein>
    <recommendedName>
        <fullName evidence="1">DJ-1/PfpI domain-containing protein</fullName>
    </recommendedName>
</protein>
<dbReference type="Pfam" id="PF01965">
    <property type="entry name" value="DJ-1_PfpI"/>
    <property type="match status" value="1"/>
</dbReference>
<evidence type="ECO:0000313" key="3">
    <source>
        <dbReference type="Proteomes" id="UP000035214"/>
    </source>
</evidence>
<dbReference type="InterPro" id="IPR002818">
    <property type="entry name" value="DJ-1/PfpI"/>
</dbReference>
<gene>
    <name evidence="2" type="ORF">B4077_3263</name>
</gene>
<dbReference type="AlphaFoldDB" id="A0A0G8EFN4"/>
<dbReference type="InterPro" id="IPR029062">
    <property type="entry name" value="Class_I_gatase-like"/>
</dbReference>
<accession>A0A0G8EFN4</accession>
<dbReference type="EMBL" id="LCYI01000062">
    <property type="protein sequence ID" value="KLA22317.1"/>
    <property type="molecule type" value="Genomic_DNA"/>
</dbReference>
<evidence type="ECO:0000313" key="2">
    <source>
        <dbReference type="EMBL" id="KLA22317.1"/>
    </source>
</evidence>
<dbReference type="RefSeq" id="WP_046956901.1">
    <property type="nucleotide sequence ID" value="NZ_LCYI01000062.1"/>
</dbReference>
<dbReference type="PANTHER" id="PTHR43130:SF2">
    <property type="entry name" value="DJ-1_PFPI DOMAIN-CONTAINING PROTEIN"/>
    <property type="match status" value="1"/>
</dbReference>
<feature type="domain" description="DJ-1/PfpI" evidence="1">
    <location>
        <begin position="2"/>
        <end position="181"/>
    </location>
</feature>
<dbReference type="PATRIC" id="fig|1396.428.peg.2623"/>
<sequence length="215" mass="22901">MKFQVVLFDGFDLMDALAPYDVFHVAAALSPEEVTVELVTVEGKRLVKSGVNGVRIEATGILDPTAEGVILIPGSAGDSYDDGPNSVVNRLKKASETELKTLLHQAAHNPNITLNTVCVGANLLGMIGLLNGRYASTHFMGMSALPKMGATPVHARIVDDGDLVSSGGVTSGIDLAIYTIEQKLGPKIAHAVEKMIEFERRGTVWTNKGKEPMAF</sequence>
<comment type="caution">
    <text evidence="2">The sequence shown here is derived from an EMBL/GenBank/DDBJ whole genome shotgun (WGS) entry which is preliminary data.</text>
</comment>
<dbReference type="SUPFAM" id="SSF52317">
    <property type="entry name" value="Class I glutamine amidotransferase-like"/>
    <property type="match status" value="1"/>
</dbReference>